<organism evidence="1 2">
    <name type="scientific">Streptococcus downei MFe28</name>
    <dbReference type="NCBI Taxonomy" id="764290"/>
    <lineage>
        <taxon>Bacteria</taxon>
        <taxon>Bacillati</taxon>
        <taxon>Bacillota</taxon>
        <taxon>Bacilli</taxon>
        <taxon>Lactobacillales</taxon>
        <taxon>Streptococcaceae</taxon>
        <taxon>Streptococcus</taxon>
    </lineage>
</organism>
<protein>
    <submittedName>
        <fullName evidence="1">Uncharacterized protein</fullName>
    </submittedName>
</protein>
<keyword evidence="2" id="KW-1185">Reference proteome</keyword>
<dbReference type="Proteomes" id="UP000254082">
    <property type="component" value="Unassembled WGS sequence"/>
</dbReference>
<dbReference type="AlphaFoldDB" id="A0A380JCL7"/>
<evidence type="ECO:0000313" key="1">
    <source>
        <dbReference type="EMBL" id="SUN35414.1"/>
    </source>
</evidence>
<accession>A0A380JCL7</accession>
<evidence type="ECO:0000313" key="2">
    <source>
        <dbReference type="Proteomes" id="UP000254082"/>
    </source>
</evidence>
<gene>
    <name evidence="1" type="ORF">NCTC11391_00418</name>
</gene>
<name>A0A380JCL7_STRDO</name>
<proteinExistence type="predicted"/>
<reference evidence="1 2" key="1">
    <citation type="submission" date="2018-06" db="EMBL/GenBank/DDBJ databases">
        <authorList>
            <consortium name="Pathogen Informatics"/>
            <person name="Doyle S."/>
        </authorList>
    </citation>
    <scope>NUCLEOTIDE SEQUENCE [LARGE SCALE GENOMIC DNA]</scope>
    <source>
        <strain evidence="2">NCTC 11391</strain>
    </source>
</reference>
<sequence length="31" mass="3449">MAKKVKAKAGKRNTVNLGIVSYTYTRGRHSI</sequence>
<dbReference type="EMBL" id="UHFA01000002">
    <property type="protein sequence ID" value="SUN35414.1"/>
    <property type="molecule type" value="Genomic_DNA"/>
</dbReference>